<dbReference type="EnsemblPlants" id="evm.model.09.813">
    <property type="protein sequence ID" value="cds.evm.model.09.813"/>
    <property type="gene ID" value="evm.TU.09.813"/>
</dbReference>
<evidence type="ECO:0000256" key="1">
    <source>
        <dbReference type="SAM" id="MobiDB-lite"/>
    </source>
</evidence>
<feature type="region of interest" description="Disordered" evidence="1">
    <location>
        <begin position="52"/>
        <end position="72"/>
    </location>
</feature>
<reference evidence="2" key="2">
    <citation type="submission" date="2021-03" db="UniProtKB">
        <authorList>
            <consortium name="EnsemblPlants"/>
        </authorList>
    </citation>
    <scope>IDENTIFICATION</scope>
</reference>
<evidence type="ECO:0000313" key="2">
    <source>
        <dbReference type="EnsemblPlants" id="cds.evm.model.09.813"/>
    </source>
</evidence>
<reference evidence="2" key="1">
    <citation type="submission" date="2018-11" db="EMBL/GenBank/DDBJ databases">
        <authorList>
            <person name="Grassa J C."/>
        </authorList>
    </citation>
    <scope>NUCLEOTIDE SEQUENCE [LARGE SCALE GENOMIC DNA]</scope>
</reference>
<organism evidence="2 3">
    <name type="scientific">Cannabis sativa</name>
    <name type="common">Hemp</name>
    <name type="synonym">Marijuana</name>
    <dbReference type="NCBI Taxonomy" id="3483"/>
    <lineage>
        <taxon>Eukaryota</taxon>
        <taxon>Viridiplantae</taxon>
        <taxon>Streptophyta</taxon>
        <taxon>Embryophyta</taxon>
        <taxon>Tracheophyta</taxon>
        <taxon>Spermatophyta</taxon>
        <taxon>Magnoliopsida</taxon>
        <taxon>eudicotyledons</taxon>
        <taxon>Gunneridae</taxon>
        <taxon>Pentapetalae</taxon>
        <taxon>rosids</taxon>
        <taxon>fabids</taxon>
        <taxon>Rosales</taxon>
        <taxon>Cannabaceae</taxon>
        <taxon>Cannabis</taxon>
    </lineage>
</organism>
<name>A0A803QHG1_CANSA</name>
<feature type="region of interest" description="Disordered" evidence="1">
    <location>
        <begin position="119"/>
        <end position="140"/>
    </location>
</feature>
<dbReference type="Gramene" id="evm.model.09.813">
    <property type="protein sequence ID" value="cds.evm.model.09.813"/>
    <property type="gene ID" value="evm.TU.09.813"/>
</dbReference>
<protein>
    <submittedName>
        <fullName evidence="2">Uncharacterized protein</fullName>
    </submittedName>
</protein>
<sequence>MNPRDYWGGDSRIDEDLLSLLYEDYHSAISSTKSSSGNSLSDFDGTCRSGLMHQALSKPSGSPSLTKLEAWSGPHAEQGECNIYKLAYEENFKKYNMYPPGQGVETLENPLEDPGNALIEKEKAKEKRPIVEKEKSKSDDKISLAEIAWTKARRDQAL</sequence>
<evidence type="ECO:0000313" key="3">
    <source>
        <dbReference type="Proteomes" id="UP000596661"/>
    </source>
</evidence>
<accession>A0A803QHG1</accession>
<proteinExistence type="predicted"/>
<dbReference type="EMBL" id="UZAU01000739">
    <property type="status" value="NOT_ANNOTATED_CDS"/>
    <property type="molecule type" value="Genomic_DNA"/>
</dbReference>
<dbReference type="Proteomes" id="UP000596661">
    <property type="component" value="Chromosome 9"/>
</dbReference>
<keyword evidence="3" id="KW-1185">Reference proteome</keyword>
<dbReference type="AlphaFoldDB" id="A0A803QHG1"/>